<evidence type="ECO:0000256" key="1">
    <source>
        <dbReference type="SAM" id="MobiDB-lite"/>
    </source>
</evidence>
<keyword evidence="2" id="KW-0472">Membrane</keyword>
<dbReference type="EMBL" id="CP060789">
    <property type="protein sequence ID" value="QNP57096.1"/>
    <property type="molecule type" value="Genomic_DNA"/>
</dbReference>
<organism evidence="3 4">
    <name type="scientific">Tessaracoccus defluvii</name>
    <dbReference type="NCBI Taxonomy" id="1285901"/>
    <lineage>
        <taxon>Bacteria</taxon>
        <taxon>Bacillati</taxon>
        <taxon>Actinomycetota</taxon>
        <taxon>Actinomycetes</taxon>
        <taxon>Propionibacteriales</taxon>
        <taxon>Propionibacteriaceae</taxon>
        <taxon>Tessaracoccus</taxon>
    </lineage>
</organism>
<accession>A0A7H0H980</accession>
<reference evidence="3 4" key="1">
    <citation type="submission" date="2020-08" db="EMBL/GenBank/DDBJ databases">
        <title>Genome sequence of Tessaracoccus defluvii JCM 17540T.</title>
        <authorList>
            <person name="Hyun D.-W."/>
            <person name="Bae J.-W."/>
        </authorList>
    </citation>
    <scope>NUCLEOTIDE SEQUENCE [LARGE SCALE GENOMIC DNA]</scope>
    <source>
        <strain evidence="3 4">JCM 17540</strain>
    </source>
</reference>
<evidence type="ECO:0000256" key="2">
    <source>
        <dbReference type="SAM" id="Phobius"/>
    </source>
</evidence>
<feature type="transmembrane region" description="Helical" evidence="2">
    <location>
        <begin position="20"/>
        <end position="42"/>
    </location>
</feature>
<dbReference type="KEGG" id="tdf:H9L22_07320"/>
<feature type="region of interest" description="Disordered" evidence="1">
    <location>
        <begin position="154"/>
        <end position="174"/>
    </location>
</feature>
<proteinExistence type="predicted"/>
<sequence length="174" mass="19266">MSEDTGDLPERLSYTSPPALMTSVVLSIVLLSCAMFGWWALGAEIREQITWPQMATLLFFIVFMIGMMLSIGYSRLWASDEGVVVRNGPIVRRYRIDQIAGVRLRPGDAWSSLLLKAEPELVRKPVLAIQFLEGEAGQRKVVELRRWLVAHGASASGPMQEPDAGADEQGPQQP</sequence>
<keyword evidence="2" id="KW-1133">Transmembrane helix</keyword>
<keyword evidence="2" id="KW-0812">Transmembrane</keyword>
<feature type="transmembrane region" description="Helical" evidence="2">
    <location>
        <begin position="54"/>
        <end position="73"/>
    </location>
</feature>
<dbReference type="RefSeq" id="WP_187722194.1">
    <property type="nucleotide sequence ID" value="NZ_BAABBL010000012.1"/>
</dbReference>
<evidence type="ECO:0000313" key="4">
    <source>
        <dbReference type="Proteomes" id="UP000516117"/>
    </source>
</evidence>
<dbReference type="Proteomes" id="UP000516117">
    <property type="component" value="Chromosome"/>
</dbReference>
<name>A0A7H0H980_9ACTN</name>
<keyword evidence="4" id="KW-1185">Reference proteome</keyword>
<dbReference type="AlphaFoldDB" id="A0A7H0H980"/>
<evidence type="ECO:0000313" key="3">
    <source>
        <dbReference type="EMBL" id="QNP57096.1"/>
    </source>
</evidence>
<gene>
    <name evidence="3" type="ORF">H9L22_07320</name>
</gene>
<protein>
    <submittedName>
        <fullName evidence="3">PH domain-containing protein</fullName>
    </submittedName>
</protein>